<dbReference type="Proteomes" id="UP000279959">
    <property type="component" value="Chromosome"/>
</dbReference>
<reference evidence="1 2" key="1">
    <citation type="submission" date="2018-05" db="EMBL/GenBank/DDBJ databases">
        <title>Complete Genome Sequence of the Nonylphenol-Degrading Bacterium Sphingobium amiense DSM 16289T.</title>
        <authorList>
            <person name="Ootsuka M."/>
            <person name="Nishizawa T."/>
            <person name="Ohta H."/>
        </authorList>
    </citation>
    <scope>NUCLEOTIDE SEQUENCE [LARGE SCALE GENOMIC DNA]</scope>
    <source>
        <strain evidence="1 2">DSM 16289</strain>
    </source>
</reference>
<dbReference type="AlphaFoldDB" id="A0A494W8H0"/>
<sequence>MRQPSGCRAEAQNWLSGGGMAKRPAPFSLRLTFEQRARLEAEAGKMSLAAYIHSRLFGEDDLGLAERRRRPRKPVADEKALAQLMGMLGQSRLSSNLNQLAKAANTGSLSVTPDTEAALNEAATAVHEIRRLLIEALNLEIEP</sequence>
<evidence type="ECO:0000313" key="2">
    <source>
        <dbReference type="Proteomes" id="UP000279959"/>
    </source>
</evidence>
<name>A0A494W8H0_9SPHN</name>
<gene>
    <name evidence="1" type="ORF">SAMIE_1023680</name>
</gene>
<accession>A0A494W8H0</accession>
<protein>
    <submittedName>
        <fullName evidence="1">Plasmid mobilization relaxosome protein MobC</fullName>
    </submittedName>
</protein>
<dbReference type="KEGG" id="sami:SAMIE_1023680"/>
<evidence type="ECO:0000313" key="1">
    <source>
        <dbReference type="EMBL" id="BBD98867.1"/>
    </source>
</evidence>
<organism evidence="1 2">
    <name type="scientific">Sphingobium amiense</name>
    <dbReference type="NCBI Taxonomy" id="135719"/>
    <lineage>
        <taxon>Bacteria</taxon>
        <taxon>Pseudomonadati</taxon>
        <taxon>Pseudomonadota</taxon>
        <taxon>Alphaproteobacteria</taxon>
        <taxon>Sphingomonadales</taxon>
        <taxon>Sphingomonadaceae</taxon>
        <taxon>Sphingobium</taxon>
    </lineage>
</organism>
<keyword evidence="2" id="KW-1185">Reference proteome</keyword>
<dbReference type="EMBL" id="AP018664">
    <property type="protein sequence ID" value="BBD98867.1"/>
    <property type="molecule type" value="Genomic_DNA"/>
</dbReference>
<proteinExistence type="predicted"/>
<dbReference type="RefSeq" id="WP_232037252.1">
    <property type="nucleotide sequence ID" value="NZ_AP018664.1"/>
</dbReference>